<dbReference type="Pfam" id="PF07811">
    <property type="entry name" value="TadE"/>
    <property type="match status" value="1"/>
</dbReference>
<dbReference type="OrthoDB" id="3254574at2"/>
<dbReference type="RefSeq" id="WP_135011924.1">
    <property type="nucleotide sequence ID" value="NZ_JADGLK010000012.1"/>
</dbReference>
<keyword evidence="1" id="KW-1133">Transmembrane helix</keyword>
<feature type="transmembrane region" description="Helical" evidence="1">
    <location>
        <begin position="17"/>
        <end position="39"/>
    </location>
</feature>
<keyword evidence="1" id="KW-0472">Membrane</keyword>
<accession>A0A4Y9F4B9</accession>
<comment type="caution">
    <text evidence="3">The sequence shown here is derived from an EMBL/GenBank/DDBJ whole genome shotgun (WGS) entry which is preliminary data.</text>
</comment>
<protein>
    <submittedName>
        <fullName evidence="3">Pilus assembly protein</fullName>
    </submittedName>
</protein>
<sequence length="128" mass="13713">MRAVPPEKERGNATAEFVMVSALVVLLFLGVLQVAFALFTRNVLQDAASQGARYGAMLDKTPADGEERTRELLYSVLPSHYSATISSSVTQWQGADTVQVTVVAPVPLLGPFGVAAQWEVSGHAVVQR</sequence>
<dbReference type="Proteomes" id="UP000297951">
    <property type="component" value="Unassembled WGS sequence"/>
</dbReference>
<reference evidence="3 4" key="1">
    <citation type="submission" date="2019-03" db="EMBL/GenBank/DDBJ databases">
        <title>Diversity of the mouse oral microbiome.</title>
        <authorList>
            <person name="Joseph S."/>
            <person name="Aduse-Opoku J."/>
            <person name="Curtis M."/>
            <person name="Wade W."/>
            <person name="Hashim A."/>
        </authorList>
    </citation>
    <scope>NUCLEOTIDE SEQUENCE [LARGE SCALE GENOMIC DNA]</scope>
    <source>
        <strain evidence="4">irhom_31</strain>
    </source>
</reference>
<evidence type="ECO:0000259" key="2">
    <source>
        <dbReference type="Pfam" id="PF07811"/>
    </source>
</evidence>
<evidence type="ECO:0000313" key="4">
    <source>
        <dbReference type="Proteomes" id="UP000297951"/>
    </source>
</evidence>
<evidence type="ECO:0000313" key="3">
    <source>
        <dbReference type="EMBL" id="TFU22895.1"/>
    </source>
</evidence>
<dbReference type="InterPro" id="IPR012495">
    <property type="entry name" value="TadE-like_dom"/>
</dbReference>
<keyword evidence="1" id="KW-0812">Transmembrane</keyword>
<evidence type="ECO:0000256" key="1">
    <source>
        <dbReference type="SAM" id="Phobius"/>
    </source>
</evidence>
<dbReference type="AlphaFoldDB" id="A0A4Y9F4B9"/>
<name>A0A4Y9F4B9_9MICC</name>
<proteinExistence type="predicted"/>
<feature type="domain" description="TadE-like" evidence="2">
    <location>
        <begin position="11"/>
        <end position="53"/>
    </location>
</feature>
<gene>
    <name evidence="3" type="ORF">E4U03_04575</name>
</gene>
<organism evidence="3 4">
    <name type="scientific">Rothia nasimurium</name>
    <dbReference type="NCBI Taxonomy" id="85336"/>
    <lineage>
        <taxon>Bacteria</taxon>
        <taxon>Bacillati</taxon>
        <taxon>Actinomycetota</taxon>
        <taxon>Actinomycetes</taxon>
        <taxon>Micrococcales</taxon>
        <taxon>Micrococcaceae</taxon>
        <taxon>Rothia</taxon>
    </lineage>
</organism>
<dbReference type="EMBL" id="SPQC01000012">
    <property type="protein sequence ID" value="TFU22895.1"/>
    <property type="molecule type" value="Genomic_DNA"/>
</dbReference>